<feature type="region of interest" description="Disordered" evidence="6">
    <location>
        <begin position="160"/>
        <end position="190"/>
    </location>
</feature>
<dbReference type="Ensembl" id="ENSLACT00000016006.1">
    <property type="protein sequence ID" value="ENSLACP00000015896.1"/>
    <property type="gene ID" value="ENSLACG00000013997.1"/>
</dbReference>
<reference evidence="9" key="1">
    <citation type="submission" date="2011-08" db="EMBL/GenBank/DDBJ databases">
        <title>The draft genome of Latimeria chalumnae.</title>
        <authorList>
            <person name="Di Palma F."/>
            <person name="Alfoldi J."/>
            <person name="Johnson J."/>
            <person name="Berlin A."/>
            <person name="Gnerre S."/>
            <person name="Jaffe D."/>
            <person name="MacCallum I."/>
            <person name="Young S."/>
            <person name="Walker B.J."/>
            <person name="Lander E."/>
            <person name="Lindblad-Toh K."/>
        </authorList>
    </citation>
    <scope>NUCLEOTIDE SEQUENCE [LARGE SCALE GENOMIC DNA]</scope>
    <source>
        <strain evidence="9">Wild caught</strain>
    </source>
</reference>
<organism evidence="8 9">
    <name type="scientific">Latimeria chalumnae</name>
    <name type="common">Coelacanth</name>
    <dbReference type="NCBI Taxonomy" id="7897"/>
    <lineage>
        <taxon>Eukaryota</taxon>
        <taxon>Metazoa</taxon>
        <taxon>Chordata</taxon>
        <taxon>Craniata</taxon>
        <taxon>Vertebrata</taxon>
        <taxon>Euteleostomi</taxon>
        <taxon>Coelacanthiformes</taxon>
        <taxon>Coelacanthidae</taxon>
        <taxon>Latimeria</taxon>
    </lineage>
</organism>
<dbReference type="InParanoid" id="H3B1X5"/>
<reference evidence="8" key="2">
    <citation type="submission" date="2025-08" db="UniProtKB">
        <authorList>
            <consortium name="Ensembl"/>
        </authorList>
    </citation>
    <scope>IDENTIFICATION</scope>
</reference>
<gene>
    <name evidence="8" type="primary">TMEM255B</name>
</gene>
<keyword evidence="4 7" id="KW-1133">Transmembrane helix</keyword>
<dbReference type="eggNOG" id="ENOG502SJKG">
    <property type="taxonomic scope" value="Eukaryota"/>
</dbReference>
<evidence type="ECO:0000256" key="3">
    <source>
        <dbReference type="ARBA" id="ARBA00022692"/>
    </source>
</evidence>
<feature type="transmembrane region" description="Helical" evidence="7">
    <location>
        <begin position="86"/>
        <end position="106"/>
    </location>
</feature>
<dbReference type="InterPro" id="IPR028014">
    <property type="entry name" value="TMEM255"/>
</dbReference>
<comment type="subcellular location">
    <subcellularLocation>
        <location evidence="1">Membrane</location>
        <topology evidence="1">Multi-pass membrane protein</topology>
    </subcellularLocation>
</comment>
<dbReference type="EMBL" id="AFYH01090331">
    <property type="status" value="NOT_ANNOTATED_CDS"/>
    <property type="molecule type" value="Genomic_DNA"/>
</dbReference>
<dbReference type="GO" id="GO:0016020">
    <property type="term" value="C:membrane"/>
    <property type="evidence" value="ECO:0007669"/>
    <property type="project" value="UniProtKB-SubCell"/>
</dbReference>
<evidence type="ECO:0000256" key="4">
    <source>
        <dbReference type="ARBA" id="ARBA00022989"/>
    </source>
</evidence>
<evidence type="ECO:0000256" key="5">
    <source>
        <dbReference type="ARBA" id="ARBA00023136"/>
    </source>
</evidence>
<accession>H3B1X5</accession>
<evidence type="ECO:0000256" key="7">
    <source>
        <dbReference type="SAM" id="Phobius"/>
    </source>
</evidence>
<dbReference type="PANTHER" id="PTHR33721:SF3">
    <property type="entry name" value="TRANSMEMBRANE PROTEIN 255B"/>
    <property type="match status" value="1"/>
</dbReference>
<comment type="similarity">
    <text evidence="2">Belongs to the TMEM255 family.</text>
</comment>
<feature type="compositionally biased region" description="Low complexity" evidence="6">
    <location>
        <begin position="160"/>
        <end position="171"/>
    </location>
</feature>
<keyword evidence="5 7" id="KW-0472">Membrane</keyword>
<name>H3B1X5_LATCH</name>
<evidence type="ECO:0000313" key="8">
    <source>
        <dbReference type="Ensembl" id="ENSLACP00000015896.1"/>
    </source>
</evidence>
<keyword evidence="9" id="KW-1185">Reference proteome</keyword>
<keyword evidence="3 7" id="KW-0812">Transmembrane</keyword>
<dbReference type="AlphaFoldDB" id="H3B1X5"/>
<protein>
    <submittedName>
        <fullName evidence="8">Transmembrane protein 255B</fullName>
    </submittedName>
</protein>
<evidence type="ECO:0000256" key="6">
    <source>
        <dbReference type="SAM" id="MobiDB-lite"/>
    </source>
</evidence>
<reference evidence="8" key="3">
    <citation type="submission" date="2025-09" db="UniProtKB">
        <authorList>
            <consortium name="Ensembl"/>
        </authorList>
    </citation>
    <scope>IDENTIFICATION</scope>
</reference>
<sequence length="212" mass="23080">DPRPLYAGRCQFYSSGFVYDSYQTDQVTSCYSYTSKCELTVKSNTCYCCDLYVCGGLGKSGSYYEYVGVSSCQDVLHLYRLLWSSTILNIIGLFLGIVTAAVLGGFKDMVSAPHLTFNSAPPPQILYNPAQQILTYTGFCPSVPAMPTYTSYPLPLQSPSSFPTSSSTDVSLAEETQPPPQSSLNYRLPSNAPPLAASIYYLPGDKPPPYAP</sequence>
<evidence type="ECO:0000256" key="2">
    <source>
        <dbReference type="ARBA" id="ARBA00007903"/>
    </source>
</evidence>
<evidence type="ECO:0000313" key="9">
    <source>
        <dbReference type="Proteomes" id="UP000008672"/>
    </source>
</evidence>
<dbReference type="PANTHER" id="PTHR33721">
    <property type="entry name" value="TRANSMEMBRANE PROTEIN 255B-LIKE"/>
    <property type="match status" value="1"/>
</dbReference>
<dbReference type="OMA" id="GLANCMA"/>
<dbReference type="HOGENOM" id="CLU_1402052_0_0_1"/>
<dbReference type="EMBL" id="AFYH01090332">
    <property type="status" value="NOT_ANNOTATED_CDS"/>
    <property type="molecule type" value="Genomic_DNA"/>
</dbReference>
<evidence type="ECO:0000256" key="1">
    <source>
        <dbReference type="ARBA" id="ARBA00004141"/>
    </source>
</evidence>
<dbReference type="Pfam" id="PF14967">
    <property type="entry name" value="FAM70"/>
    <property type="match status" value="1"/>
</dbReference>
<dbReference type="Proteomes" id="UP000008672">
    <property type="component" value="Unassembled WGS sequence"/>
</dbReference>
<dbReference type="GeneTree" id="ENSGT00940000160889"/>
<proteinExistence type="inferred from homology"/>
<dbReference type="EMBL" id="AFYH01090330">
    <property type="status" value="NOT_ANNOTATED_CDS"/>
    <property type="molecule type" value="Genomic_DNA"/>
</dbReference>